<sequence>MAPMKAMKTTAMKGTKAMTKGALADALATAAALKKSECSKLLDALADIGAGEVVKTGKFTLPGLCMIKTRQKKATKAGKRMMFGKEVKVKAKPAKTVVKAFPVAALKHQF</sequence>
<comment type="caution">
    <text evidence="1">The sequence shown here is derived from an EMBL/GenBank/DDBJ whole genome shotgun (WGS) entry which is preliminary data.</text>
</comment>
<name>A0AA36I875_9DINO</name>
<dbReference type="Proteomes" id="UP001178507">
    <property type="component" value="Unassembled WGS sequence"/>
</dbReference>
<accession>A0AA36I875</accession>
<dbReference type="EMBL" id="CAUJNA010000951">
    <property type="protein sequence ID" value="CAJ1382872.1"/>
    <property type="molecule type" value="Genomic_DNA"/>
</dbReference>
<gene>
    <name evidence="1" type="ORF">EVOR1521_LOCUS10137</name>
</gene>
<dbReference type="Pfam" id="PF00216">
    <property type="entry name" value="Bac_DNA_binding"/>
    <property type="match status" value="1"/>
</dbReference>
<dbReference type="GO" id="GO:0030527">
    <property type="term" value="F:structural constituent of chromatin"/>
    <property type="evidence" value="ECO:0007669"/>
    <property type="project" value="InterPro"/>
</dbReference>
<dbReference type="GO" id="GO:0003677">
    <property type="term" value="F:DNA binding"/>
    <property type="evidence" value="ECO:0007669"/>
    <property type="project" value="InterPro"/>
</dbReference>
<dbReference type="EMBL" id="CAUJNA010000951">
    <property type="protein sequence ID" value="CAJ1382875.1"/>
    <property type="molecule type" value="Genomic_DNA"/>
</dbReference>
<evidence type="ECO:0008006" key="3">
    <source>
        <dbReference type="Google" id="ProtNLM"/>
    </source>
</evidence>
<keyword evidence="2" id="KW-1185">Reference proteome</keyword>
<dbReference type="InterPro" id="IPR010992">
    <property type="entry name" value="IHF-like_DNA-bd_dom_sf"/>
</dbReference>
<protein>
    <recommendedName>
        <fullName evidence="3">Major basic nuclear protein</fullName>
    </recommendedName>
</protein>
<dbReference type="Gene3D" id="4.10.520.10">
    <property type="entry name" value="IHF-like DNA-binding proteins"/>
    <property type="match status" value="1"/>
</dbReference>
<dbReference type="InterPro" id="IPR000119">
    <property type="entry name" value="Hist_DNA-bd"/>
</dbReference>
<evidence type="ECO:0000313" key="2">
    <source>
        <dbReference type="Proteomes" id="UP001178507"/>
    </source>
</evidence>
<proteinExistence type="predicted"/>
<dbReference type="AlphaFoldDB" id="A0AA36I875"/>
<evidence type="ECO:0000313" key="1">
    <source>
        <dbReference type="EMBL" id="CAJ1382872.1"/>
    </source>
</evidence>
<reference evidence="1" key="1">
    <citation type="submission" date="2023-08" db="EMBL/GenBank/DDBJ databases">
        <authorList>
            <person name="Chen Y."/>
            <person name="Shah S."/>
            <person name="Dougan E. K."/>
            <person name="Thang M."/>
            <person name="Chan C."/>
        </authorList>
    </citation>
    <scope>NUCLEOTIDE SEQUENCE</scope>
</reference>
<organism evidence="1 2">
    <name type="scientific">Effrenium voratum</name>
    <dbReference type="NCBI Taxonomy" id="2562239"/>
    <lineage>
        <taxon>Eukaryota</taxon>
        <taxon>Sar</taxon>
        <taxon>Alveolata</taxon>
        <taxon>Dinophyceae</taxon>
        <taxon>Suessiales</taxon>
        <taxon>Symbiodiniaceae</taxon>
        <taxon>Effrenium</taxon>
    </lineage>
</organism>
<dbReference type="SUPFAM" id="SSF47729">
    <property type="entry name" value="IHF-like DNA-binding proteins"/>
    <property type="match status" value="1"/>
</dbReference>